<dbReference type="EMBL" id="JABANP010000032">
    <property type="protein sequence ID" value="KAF4694442.1"/>
    <property type="molecule type" value="Genomic_DNA"/>
</dbReference>
<evidence type="ECO:0000313" key="4">
    <source>
        <dbReference type="EMBL" id="KAF4694442.1"/>
    </source>
</evidence>
<evidence type="ECO:0000256" key="2">
    <source>
        <dbReference type="SAM" id="Phobius"/>
    </source>
</evidence>
<feature type="transmembrane region" description="Helical" evidence="2">
    <location>
        <begin position="297"/>
        <end position="318"/>
    </location>
</feature>
<feature type="compositionally biased region" description="Basic and acidic residues" evidence="1">
    <location>
        <begin position="338"/>
        <end position="353"/>
    </location>
</feature>
<comment type="caution">
    <text evidence="4">The sequence shown here is derived from an EMBL/GenBank/DDBJ whole genome shotgun (WGS) entry which is preliminary data.</text>
</comment>
<feature type="chain" id="PRO_5029758336" evidence="3">
    <location>
        <begin position="18"/>
        <end position="353"/>
    </location>
</feature>
<keyword evidence="2" id="KW-0472">Membrane</keyword>
<evidence type="ECO:0000256" key="1">
    <source>
        <dbReference type="SAM" id="MobiDB-lite"/>
    </source>
</evidence>
<accession>A0A7J6PEM9</accession>
<organism evidence="4 5">
    <name type="scientific">Perkinsus olseni</name>
    <name type="common">Perkinsus atlanticus</name>
    <dbReference type="NCBI Taxonomy" id="32597"/>
    <lineage>
        <taxon>Eukaryota</taxon>
        <taxon>Sar</taxon>
        <taxon>Alveolata</taxon>
        <taxon>Perkinsozoa</taxon>
        <taxon>Perkinsea</taxon>
        <taxon>Perkinsida</taxon>
        <taxon>Perkinsidae</taxon>
        <taxon>Perkinsus</taxon>
    </lineage>
</organism>
<evidence type="ECO:0000256" key="3">
    <source>
        <dbReference type="SAM" id="SignalP"/>
    </source>
</evidence>
<evidence type="ECO:0000313" key="5">
    <source>
        <dbReference type="Proteomes" id="UP000541610"/>
    </source>
</evidence>
<keyword evidence="2" id="KW-1133">Transmembrane helix</keyword>
<name>A0A7J6PEM9_PEROL</name>
<dbReference type="OrthoDB" id="10413174at2759"/>
<dbReference type="AlphaFoldDB" id="A0A7J6PEM9"/>
<protein>
    <submittedName>
        <fullName evidence="4">Uncharacterized protein</fullName>
    </submittedName>
</protein>
<keyword evidence="2" id="KW-0812">Transmembrane</keyword>
<reference evidence="4 5" key="1">
    <citation type="submission" date="2020-04" db="EMBL/GenBank/DDBJ databases">
        <title>Perkinsus olseni comparative genomics.</title>
        <authorList>
            <person name="Bogema D.R."/>
        </authorList>
    </citation>
    <scope>NUCLEOTIDE SEQUENCE [LARGE SCALE GENOMIC DNA]</scope>
    <source>
        <strain evidence="4">00978-12</strain>
    </source>
</reference>
<dbReference type="Proteomes" id="UP000541610">
    <property type="component" value="Unassembled WGS sequence"/>
</dbReference>
<feature type="region of interest" description="Disordered" evidence="1">
    <location>
        <begin position="329"/>
        <end position="353"/>
    </location>
</feature>
<gene>
    <name evidence="4" type="ORF">FOZ60_008021</name>
</gene>
<proteinExistence type="predicted"/>
<sequence>MKMTLEWLLSLIASVLAMDGLDSSGLSSSHHHHRAWVAEGWAEVTDDGISLVQLEASGPVESVSLQESVTLMKVPDRSLHSPRQCPLTGETPGDRTVTSEGSCAYWTRGVCCTEGQLLAVDEVLSHALAFVHDAPTSKLGQCPGCRENIHALLCGLVCSPDVLEKSPTGELEVVLPAAFCESLRGSCGMGGETSTGANSESTCDIGPEAKAIVETLLGRVSSSATRVATVSVDHNKKHSILAVSTSCEGDDFTKLAAFKNDQQLIKPEGDELKQHTGGAPEKHTHDDAARRGRTIAAMIYAAAGFILFVACLALWMTFERRRDPRISMKTRWRGKPTQKAEGEQEPRTSIKLE</sequence>
<feature type="signal peptide" evidence="3">
    <location>
        <begin position="1"/>
        <end position="17"/>
    </location>
</feature>
<keyword evidence="3" id="KW-0732">Signal</keyword>